<evidence type="ECO:0000256" key="1">
    <source>
        <dbReference type="ARBA" id="ARBA00004141"/>
    </source>
</evidence>
<dbReference type="Gene3D" id="1.20.1080.10">
    <property type="entry name" value="Glycerol uptake facilitator protein"/>
    <property type="match status" value="1"/>
</dbReference>
<dbReference type="PANTHER" id="PTHR30520">
    <property type="entry name" value="FORMATE TRANSPORTER-RELATED"/>
    <property type="match status" value="1"/>
</dbReference>
<keyword evidence="3 6" id="KW-1133">Transmembrane helix</keyword>
<evidence type="ECO:0000256" key="2">
    <source>
        <dbReference type="ARBA" id="ARBA00022692"/>
    </source>
</evidence>
<feature type="transmembrane region" description="Helical" evidence="6">
    <location>
        <begin position="61"/>
        <end position="80"/>
    </location>
</feature>
<keyword evidence="8" id="KW-1185">Reference proteome</keyword>
<dbReference type="AlphaFoldDB" id="A0A1M6JR05"/>
<dbReference type="Pfam" id="PF01226">
    <property type="entry name" value="Form_Nir_trans"/>
    <property type="match status" value="1"/>
</dbReference>
<comment type="subcellular location">
    <subcellularLocation>
        <location evidence="1">Membrane</location>
        <topology evidence="1">Multi-pass membrane protein</topology>
    </subcellularLocation>
</comment>
<accession>A0A1M6JR05</accession>
<proteinExistence type="inferred from homology"/>
<dbReference type="PANTHER" id="PTHR30520:SF6">
    <property type="entry name" value="FORMATE_NITRATE FAMILY TRANSPORTER (EUROFUNG)"/>
    <property type="match status" value="1"/>
</dbReference>
<dbReference type="InterPro" id="IPR000292">
    <property type="entry name" value="For/NO2_transpt"/>
</dbReference>
<sequence length="81" mass="8740">MEKRYLLPPEVAKATIKSGIAKANLSISRLILLGIFAGMFISFGAYGDIVVMQTLKSIDVGIMKFLGAFVFPVGLMLVGFL</sequence>
<dbReference type="InterPro" id="IPR023271">
    <property type="entry name" value="Aquaporin-like"/>
</dbReference>
<dbReference type="GO" id="GO:0005886">
    <property type="term" value="C:plasma membrane"/>
    <property type="evidence" value="ECO:0007669"/>
    <property type="project" value="TreeGrafter"/>
</dbReference>
<dbReference type="RefSeq" id="WP_072886524.1">
    <property type="nucleotide sequence ID" value="NZ_FRAE01000005.1"/>
</dbReference>
<organism evidence="7 8">
    <name type="scientific">Tepidibacter formicigenes DSM 15518</name>
    <dbReference type="NCBI Taxonomy" id="1123349"/>
    <lineage>
        <taxon>Bacteria</taxon>
        <taxon>Bacillati</taxon>
        <taxon>Bacillota</taxon>
        <taxon>Clostridia</taxon>
        <taxon>Peptostreptococcales</taxon>
        <taxon>Peptostreptococcaceae</taxon>
        <taxon>Tepidibacter</taxon>
    </lineage>
</organism>
<gene>
    <name evidence="7" type="ORF">SAMN02744037_00177</name>
</gene>
<name>A0A1M6JR05_9FIRM</name>
<reference evidence="8" key="1">
    <citation type="submission" date="2016-11" db="EMBL/GenBank/DDBJ databases">
        <authorList>
            <person name="Varghese N."/>
            <person name="Submissions S."/>
        </authorList>
    </citation>
    <scope>NUCLEOTIDE SEQUENCE [LARGE SCALE GENOMIC DNA]</scope>
    <source>
        <strain evidence="8">DSM 15518</strain>
    </source>
</reference>
<protein>
    <submittedName>
        <fullName evidence="7">Formate/nitrite transporter</fullName>
    </submittedName>
</protein>
<dbReference type="EMBL" id="FRAE01000005">
    <property type="protein sequence ID" value="SHJ49072.1"/>
    <property type="molecule type" value="Genomic_DNA"/>
</dbReference>
<evidence type="ECO:0000256" key="5">
    <source>
        <dbReference type="ARBA" id="ARBA00049660"/>
    </source>
</evidence>
<keyword evidence="4 6" id="KW-0472">Membrane</keyword>
<keyword evidence="2 6" id="KW-0812">Transmembrane</keyword>
<evidence type="ECO:0000256" key="4">
    <source>
        <dbReference type="ARBA" id="ARBA00023136"/>
    </source>
</evidence>
<feature type="transmembrane region" description="Helical" evidence="6">
    <location>
        <begin position="30"/>
        <end position="49"/>
    </location>
</feature>
<evidence type="ECO:0000313" key="8">
    <source>
        <dbReference type="Proteomes" id="UP000242497"/>
    </source>
</evidence>
<comment type="similarity">
    <text evidence="5">Belongs to the FNT transporter (TC 1.A.16) family.</text>
</comment>
<evidence type="ECO:0000313" key="7">
    <source>
        <dbReference type="EMBL" id="SHJ49072.1"/>
    </source>
</evidence>
<evidence type="ECO:0000256" key="3">
    <source>
        <dbReference type="ARBA" id="ARBA00022989"/>
    </source>
</evidence>
<dbReference type="STRING" id="1123349.SAMN02744037_00177"/>
<dbReference type="GO" id="GO:0015499">
    <property type="term" value="F:formate transmembrane transporter activity"/>
    <property type="evidence" value="ECO:0007669"/>
    <property type="project" value="TreeGrafter"/>
</dbReference>
<evidence type="ECO:0000256" key="6">
    <source>
        <dbReference type="SAM" id="Phobius"/>
    </source>
</evidence>
<dbReference type="Proteomes" id="UP000242497">
    <property type="component" value="Unassembled WGS sequence"/>
</dbReference>